<dbReference type="InterPro" id="IPR027417">
    <property type="entry name" value="P-loop_NTPase"/>
</dbReference>
<reference evidence="6 7" key="2">
    <citation type="submission" date="2018-12" db="EMBL/GenBank/DDBJ databases">
        <title>Rhizobacter gummiphilus sp. nov., a rubber-degrading bacterium isolated from the soil of a botanical garden in Japan.</title>
        <authorList>
            <person name="Shunsuke S.S."/>
        </authorList>
    </citation>
    <scope>NUCLEOTIDE SEQUENCE [LARGE SCALE GENOMIC DNA]</scope>
    <source>
        <strain evidence="6 7">S-16</strain>
    </source>
</reference>
<evidence type="ECO:0000256" key="3">
    <source>
        <dbReference type="ARBA" id="ARBA00022741"/>
    </source>
</evidence>
<dbReference type="AlphaFoldDB" id="A0A3N7HMS5"/>
<keyword evidence="2" id="KW-1003">Cell membrane</keyword>
<keyword evidence="2" id="KW-0472">Membrane</keyword>
<dbReference type="Gene3D" id="3.40.50.300">
    <property type="entry name" value="P-loop containing nucleotide triphosphate hydrolases"/>
    <property type="match status" value="1"/>
</dbReference>
<keyword evidence="3" id="KW-0547">Nucleotide-binding</keyword>
<protein>
    <submittedName>
        <fullName evidence="6">ATP-binding cassette domain-containing protein</fullName>
    </submittedName>
</protein>
<organism evidence="6 7">
    <name type="scientific">Piscinibacter terrae</name>
    <dbReference type="NCBI Taxonomy" id="2496871"/>
    <lineage>
        <taxon>Bacteria</taxon>
        <taxon>Pseudomonadati</taxon>
        <taxon>Pseudomonadota</taxon>
        <taxon>Betaproteobacteria</taxon>
        <taxon>Burkholderiales</taxon>
        <taxon>Sphaerotilaceae</taxon>
        <taxon>Piscinibacter</taxon>
    </lineage>
</organism>
<dbReference type="PANTHER" id="PTHR42781:SF4">
    <property type="entry name" value="SPERMIDINE_PUTRESCINE IMPORT ATP-BINDING PROTEIN POTA"/>
    <property type="match status" value="1"/>
</dbReference>
<dbReference type="PROSITE" id="PS50893">
    <property type="entry name" value="ABC_TRANSPORTER_2"/>
    <property type="match status" value="1"/>
</dbReference>
<dbReference type="SMART" id="SM00382">
    <property type="entry name" value="AAA"/>
    <property type="match status" value="1"/>
</dbReference>
<evidence type="ECO:0000313" key="6">
    <source>
        <dbReference type="EMBL" id="RQP23478.1"/>
    </source>
</evidence>
<gene>
    <name evidence="6" type="ORF">DZC73_15080</name>
</gene>
<feature type="domain" description="ABC transporter" evidence="5">
    <location>
        <begin position="2"/>
        <end position="221"/>
    </location>
</feature>
<keyword evidence="4 6" id="KW-0067">ATP-binding</keyword>
<keyword evidence="1" id="KW-0813">Transport</keyword>
<dbReference type="InterPro" id="IPR003593">
    <property type="entry name" value="AAA+_ATPase"/>
</dbReference>
<comment type="caution">
    <text evidence="6">The sequence shown here is derived from an EMBL/GenBank/DDBJ whole genome shotgun (WGS) entry which is preliminary data.</text>
</comment>
<evidence type="ECO:0000256" key="4">
    <source>
        <dbReference type="ARBA" id="ARBA00022840"/>
    </source>
</evidence>
<dbReference type="InterPro" id="IPR003439">
    <property type="entry name" value="ABC_transporter-like_ATP-bd"/>
</dbReference>
<reference evidence="6 7" key="1">
    <citation type="submission" date="2018-08" db="EMBL/GenBank/DDBJ databases">
        <authorList>
            <person name="Khan S.A."/>
            <person name="Jeon C.O."/>
            <person name="Chun B.H."/>
            <person name="Jeong S.E."/>
        </authorList>
    </citation>
    <scope>NUCLEOTIDE SEQUENCE [LARGE SCALE GENOMIC DNA]</scope>
    <source>
        <strain evidence="6 7">S-16</strain>
    </source>
</reference>
<dbReference type="OrthoDB" id="5298774at2"/>
<dbReference type="EMBL" id="QUSW01000004">
    <property type="protein sequence ID" value="RQP23478.1"/>
    <property type="molecule type" value="Genomic_DNA"/>
</dbReference>
<dbReference type="Pfam" id="PF00005">
    <property type="entry name" value="ABC_tran"/>
    <property type="match status" value="1"/>
</dbReference>
<keyword evidence="7" id="KW-1185">Reference proteome</keyword>
<dbReference type="Proteomes" id="UP000267464">
    <property type="component" value="Unassembled WGS sequence"/>
</dbReference>
<evidence type="ECO:0000256" key="1">
    <source>
        <dbReference type="ARBA" id="ARBA00022448"/>
    </source>
</evidence>
<dbReference type="GO" id="GO:0005524">
    <property type="term" value="F:ATP binding"/>
    <property type="evidence" value="ECO:0007669"/>
    <property type="project" value="UniProtKB-KW"/>
</dbReference>
<evidence type="ECO:0000259" key="5">
    <source>
        <dbReference type="PROSITE" id="PS50893"/>
    </source>
</evidence>
<dbReference type="SUPFAM" id="SSF52540">
    <property type="entry name" value="P-loop containing nucleoside triphosphate hydrolases"/>
    <property type="match status" value="1"/>
</dbReference>
<name>A0A3N7HMS5_9BURK</name>
<proteinExistence type="predicted"/>
<evidence type="ECO:0000313" key="7">
    <source>
        <dbReference type="Proteomes" id="UP000267464"/>
    </source>
</evidence>
<dbReference type="PANTHER" id="PTHR42781">
    <property type="entry name" value="SPERMIDINE/PUTRESCINE IMPORT ATP-BINDING PROTEIN POTA"/>
    <property type="match status" value="1"/>
</dbReference>
<accession>A0A3N7HMS5</accession>
<sequence length="221" mass="24795">MTWDIAIRKSLGHDHHRFELDVAFRSNARRLVLFGASGAGKTMTLKAVAGLVKPDAGHVRIDGESLFDAQRRINLPPQQRTVAYLFQEYALFPHLTVRQNVAFGLQHGWRNPSKHVEHPAVQRWLDAFELEPLARRYPHELSGGQRQRTALARALVSQPRAILLDEPFAALDAQLRGKLREELLALQRSLGTPMVLITHDPADVDAFADEVIHMASGRVQG</sequence>
<dbReference type="InterPro" id="IPR050093">
    <property type="entry name" value="ABC_SmlMolc_Importer"/>
</dbReference>
<dbReference type="GO" id="GO:0016887">
    <property type="term" value="F:ATP hydrolysis activity"/>
    <property type="evidence" value="ECO:0007669"/>
    <property type="project" value="InterPro"/>
</dbReference>
<evidence type="ECO:0000256" key="2">
    <source>
        <dbReference type="ARBA" id="ARBA00022475"/>
    </source>
</evidence>
<dbReference type="RefSeq" id="WP_124541194.1">
    <property type="nucleotide sequence ID" value="NZ_QUSW01000004.1"/>
</dbReference>